<protein>
    <submittedName>
        <fullName evidence="1">Recombination protein RecR</fullName>
    </submittedName>
</protein>
<dbReference type="InterPro" id="IPR022228">
    <property type="entry name" value="DUF3755"/>
</dbReference>
<accession>A0A1D1ZCI4</accession>
<name>A0A1D1ZCI4_9ARAE</name>
<evidence type="ECO:0000313" key="1">
    <source>
        <dbReference type="EMBL" id="JAT64669.1"/>
    </source>
</evidence>
<proteinExistence type="predicted"/>
<dbReference type="AlphaFoldDB" id="A0A1D1ZCI4"/>
<dbReference type="Pfam" id="PF12579">
    <property type="entry name" value="DUF3755"/>
    <property type="match status" value="1"/>
</dbReference>
<dbReference type="PANTHER" id="PTHR14000">
    <property type="entry name" value="FINGER CCCH DOMAIN PROTEIN, PUTATIVE (DUF3755)-RELATED"/>
    <property type="match status" value="1"/>
</dbReference>
<sequence length="299" mass="33181">MAADSNMGFHRRTAPSSLCNHHMVSFQSRAVGSSAMMIPEDMDGFVGANSTAGMILAGNPGGINDPAVLIPRGNNARGLHHDPVTELKHDTELAVEWSLEEQWLLDTGLVMYANEPNIMKYIKIAAMLQNKTVRDVALRCRWITKKESGKRLKQECYIEKKMKDKKEKQVDCSLRATVTSNQVPITGACSVIMHFTDSRNVESCEVPFIDRVIQCLLEENAELLSHIKVNLNTSKLHDNVGLFFCVKNNITSIMNRMSEMPGIMSQMPPLTVSVNEELCQGYSAVCTQGGVHLKRGARC</sequence>
<reference evidence="1" key="1">
    <citation type="submission" date="2015-07" db="EMBL/GenBank/DDBJ databases">
        <title>Transcriptome Assembly of Anthurium amnicola.</title>
        <authorList>
            <person name="Suzuki J."/>
        </authorList>
    </citation>
    <scope>NUCLEOTIDE SEQUENCE</scope>
</reference>
<dbReference type="EMBL" id="GDJX01003267">
    <property type="protein sequence ID" value="JAT64669.1"/>
    <property type="molecule type" value="Transcribed_RNA"/>
</dbReference>
<gene>
    <name evidence="1" type="primary">recR_7</name>
    <name evidence="1" type="ORF">g.99699</name>
</gene>
<organism evidence="1">
    <name type="scientific">Anthurium amnicola</name>
    <dbReference type="NCBI Taxonomy" id="1678845"/>
    <lineage>
        <taxon>Eukaryota</taxon>
        <taxon>Viridiplantae</taxon>
        <taxon>Streptophyta</taxon>
        <taxon>Embryophyta</taxon>
        <taxon>Tracheophyta</taxon>
        <taxon>Spermatophyta</taxon>
        <taxon>Magnoliopsida</taxon>
        <taxon>Liliopsida</taxon>
        <taxon>Araceae</taxon>
        <taxon>Pothoideae</taxon>
        <taxon>Potheae</taxon>
        <taxon>Anthurium</taxon>
    </lineage>
</organism>
<dbReference type="PANTHER" id="PTHR14000:SF6">
    <property type="entry name" value="OS02G0631200 PROTEIN"/>
    <property type="match status" value="1"/>
</dbReference>